<dbReference type="EMBL" id="MCFG01000363">
    <property type="protein sequence ID" value="ORX75335.1"/>
    <property type="molecule type" value="Genomic_DNA"/>
</dbReference>
<evidence type="ECO:0000313" key="3">
    <source>
        <dbReference type="Proteomes" id="UP000193944"/>
    </source>
</evidence>
<accession>A0A1Y1WPN0</accession>
<evidence type="ECO:0000313" key="1">
    <source>
        <dbReference type="EMBL" id="ORX75335.1"/>
    </source>
</evidence>
<organism evidence="1 3">
    <name type="scientific">Anaeromyces robustus</name>
    <dbReference type="NCBI Taxonomy" id="1754192"/>
    <lineage>
        <taxon>Eukaryota</taxon>
        <taxon>Fungi</taxon>
        <taxon>Fungi incertae sedis</taxon>
        <taxon>Chytridiomycota</taxon>
        <taxon>Chytridiomycota incertae sedis</taxon>
        <taxon>Neocallimastigomycetes</taxon>
        <taxon>Neocallimastigales</taxon>
        <taxon>Neocallimastigaceae</taxon>
        <taxon>Anaeromyces</taxon>
    </lineage>
</organism>
<dbReference type="Proteomes" id="UP000193944">
    <property type="component" value="Unassembled WGS sequence"/>
</dbReference>
<name>A0A1Y1WPN0_9FUNG</name>
<proteinExistence type="predicted"/>
<reference evidence="1 3" key="2">
    <citation type="submission" date="2016-08" db="EMBL/GenBank/DDBJ databases">
        <title>Pervasive Adenine N6-methylation of Active Genes in Fungi.</title>
        <authorList>
            <consortium name="DOE Joint Genome Institute"/>
            <person name="Mondo S.J."/>
            <person name="Dannebaum R.O."/>
            <person name="Kuo R.C."/>
            <person name="Labutti K."/>
            <person name="Haridas S."/>
            <person name="Kuo A."/>
            <person name="Salamov A."/>
            <person name="Ahrendt S.R."/>
            <person name="Lipzen A."/>
            <person name="Sullivan W."/>
            <person name="Andreopoulos W.B."/>
            <person name="Clum A."/>
            <person name="Lindquist E."/>
            <person name="Daum C."/>
            <person name="Ramamoorthy G.K."/>
            <person name="Gryganskyi A."/>
            <person name="Culley D."/>
            <person name="Magnuson J.K."/>
            <person name="James T.Y."/>
            <person name="O'Malley M.A."/>
            <person name="Stajich J.E."/>
            <person name="Spatafora J.W."/>
            <person name="Visel A."/>
            <person name="Grigoriev I.V."/>
        </authorList>
    </citation>
    <scope>NUCLEOTIDE SEQUENCE [LARGE SCALE GENOMIC DNA]</scope>
    <source>
        <strain evidence="1 3">S4</strain>
    </source>
</reference>
<gene>
    <name evidence="2" type="ORF">BCR32DRAFT_280647</name>
    <name evidence="1" type="ORF">BCR32DRAFT_285268</name>
</gene>
<reference evidence="1 3" key="1">
    <citation type="submission" date="2016-08" db="EMBL/GenBank/DDBJ databases">
        <title>A Parts List for Fungal Cellulosomes Revealed by Comparative Genomics.</title>
        <authorList>
            <consortium name="DOE Joint Genome Institute"/>
            <person name="Haitjema C.H."/>
            <person name="Gilmore S.P."/>
            <person name="Henske J.K."/>
            <person name="Solomon K.V."/>
            <person name="De Groot R."/>
            <person name="Kuo A."/>
            <person name="Mondo S.J."/>
            <person name="Salamov A.A."/>
            <person name="Labutti K."/>
            <person name="Zhao Z."/>
            <person name="Chiniquy J."/>
            <person name="Barry K."/>
            <person name="Brewer H.M."/>
            <person name="Purvine S.O."/>
            <person name="Wright A.T."/>
            <person name="Boxma B."/>
            <person name="Van Alen T."/>
            <person name="Hackstein J.H."/>
            <person name="Baker S.E."/>
            <person name="Grigoriev I.V."/>
            <person name="O'Malley M.A."/>
        </authorList>
    </citation>
    <scope>NUCLEOTIDE SEQUENCE [LARGE SCALE GENOMIC DNA]</scope>
    <source>
        <strain evidence="1 3">S4</strain>
    </source>
</reference>
<comment type="caution">
    <text evidence="1">The sequence shown here is derived from an EMBL/GenBank/DDBJ whole genome shotgun (WGS) entry which is preliminary data.</text>
</comment>
<protein>
    <submittedName>
        <fullName evidence="1">Uncharacterized protein</fullName>
    </submittedName>
</protein>
<evidence type="ECO:0000313" key="2">
    <source>
        <dbReference type="EMBL" id="ORX80308.1"/>
    </source>
</evidence>
<dbReference type="AlphaFoldDB" id="A0A1Y1WPN0"/>
<sequence length="64" mass="7133">MVTAINENNSSNGVTNMNNSISNNFGNSTFNNNINNNYICYRCTLRGPKSSNSEMEEKGLFIFS</sequence>
<dbReference type="EMBL" id="MCFG01000149">
    <property type="protein sequence ID" value="ORX80308.1"/>
    <property type="molecule type" value="Genomic_DNA"/>
</dbReference>
<keyword evidence="3" id="KW-1185">Reference proteome</keyword>